<comment type="caution">
    <text evidence="3">The sequence shown here is derived from an EMBL/GenBank/DDBJ whole genome shotgun (WGS) entry which is preliminary data.</text>
</comment>
<feature type="region of interest" description="Disordered" evidence="1">
    <location>
        <begin position="446"/>
        <end position="468"/>
    </location>
</feature>
<evidence type="ECO:0000256" key="2">
    <source>
        <dbReference type="SAM" id="Phobius"/>
    </source>
</evidence>
<feature type="compositionally biased region" description="Polar residues" evidence="1">
    <location>
        <begin position="455"/>
        <end position="468"/>
    </location>
</feature>
<dbReference type="Proteomes" id="UP000654075">
    <property type="component" value="Unassembled WGS sequence"/>
</dbReference>
<evidence type="ECO:0000313" key="3">
    <source>
        <dbReference type="EMBL" id="CAE8622908.1"/>
    </source>
</evidence>
<keyword evidence="2" id="KW-1133">Transmembrane helix</keyword>
<organism evidence="3 4">
    <name type="scientific">Polarella glacialis</name>
    <name type="common">Dinoflagellate</name>
    <dbReference type="NCBI Taxonomy" id="89957"/>
    <lineage>
        <taxon>Eukaryota</taxon>
        <taxon>Sar</taxon>
        <taxon>Alveolata</taxon>
        <taxon>Dinophyceae</taxon>
        <taxon>Suessiales</taxon>
        <taxon>Suessiaceae</taxon>
        <taxon>Polarella</taxon>
    </lineage>
</organism>
<keyword evidence="4" id="KW-1185">Reference proteome</keyword>
<feature type="transmembrane region" description="Helical" evidence="2">
    <location>
        <begin position="69"/>
        <end position="93"/>
    </location>
</feature>
<sequence>APAGLNPSGRLTPLAGEGDAQSVSAAEIELVQTDEVAVVAIQAAEVPAVVVPVEVADPQEQKQGQKVKLLMGATGFFAVLATGFLVATVVLAARLSSVDDAKTTAQVALAALSTTTTTTTVRSAGSLAGESQAALEALSGQANITVDSDFLLSIGGNDPQVVEAWTDAMSSEFPGGVVKFTAPIKVGSSGQTGGRRLQAGGSVSFSSSALVDKSTHYVNVRITFAAGAAAPSVSVELYPEIEGTMGDYHKAKFNVDSGAHSKAKAKLKGFKKPAAYKNLALHGHVLASKSGSEVLLGNPRTGFAAGRVMQVKAGQRMSISTATGKTMDHCKHSAMSRHKASCGNSPHFEANESAAQEGNGSNASRRLQSSNSSAESSAMEMAAEIGATGLKVVGKIAAGPIQIGPLTLYNVSVGHDSNGGAADQFNFSGSASIALAGGINITLGMWGDLPPEEPNGTQEDSVSMSLSGTIGDMPLGASGAVAESVHITLQGHRDDMSDGELGPWSYNVVLGGLLQLGSMPGGSAFKGSLDETTGSVALSMSNIQLMAGVQLQSFNATLSESGQEMSLECILAISQGSVGDITVQVSGSLSNGGWQLQGSLSSLVIPVGANTITFADISVSLSGSPPANSSESYNVT</sequence>
<keyword evidence="2" id="KW-0812">Transmembrane</keyword>
<gene>
    <name evidence="3" type="ORF">PGLA1383_LOCUS40266</name>
</gene>
<evidence type="ECO:0000256" key="1">
    <source>
        <dbReference type="SAM" id="MobiDB-lite"/>
    </source>
</evidence>
<feature type="region of interest" description="Disordered" evidence="1">
    <location>
        <begin position="331"/>
        <end position="375"/>
    </location>
</feature>
<protein>
    <submittedName>
        <fullName evidence="3">Uncharacterized protein</fullName>
    </submittedName>
</protein>
<accession>A0A813GJ61</accession>
<feature type="compositionally biased region" description="Low complexity" evidence="1">
    <location>
        <begin position="361"/>
        <end position="375"/>
    </location>
</feature>
<keyword evidence="2" id="KW-0472">Membrane</keyword>
<dbReference type="EMBL" id="CAJNNV010028088">
    <property type="protein sequence ID" value="CAE8622908.1"/>
    <property type="molecule type" value="Genomic_DNA"/>
</dbReference>
<feature type="non-terminal residue" evidence="3">
    <location>
        <position position="636"/>
    </location>
</feature>
<reference evidence="3" key="1">
    <citation type="submission" date="2021-02" db="EMBL/GenBank/DDBJ databases">
        <authorList>
            <person name="Dougan E. K."/>
            <person name="Rhodes N."/>
            <person name="Thang M."/>
            <person name="Chan C."/>
        </authorList>
    </citation>
    <scope>NUCLEOTIDE SEQUENCE</scope>
</reference>
<evidence type="ECO:0000313" key="4">
    <source>
        <dbReference type="Proteomes" id="UP000654075"/>
    </source>
</evidence>
<proteinExistence type="predicted"/>
<feature type="non-terminal residue" evidence="3">
    <location>
        <position position="1"/>
    </location>
</feature>
<name>A0A813GJ61_POLGL</name>
<dbReference type="AlphaFoldDB" id="A0A813GJ61"/>